<dbReference type="Proteomes" id="UP000527355">
    <property type="component" value="Unassembled WGS sequence"/>
</dbReference>
<reference evidence="1 2" key="1">
    <citation type="journal article" date="2020" name="Nature">
        <title>Six reference-quality genomes reveal evolution of bat adaptations.</title>
        <authorList>
            <person name="Jebb D."/>
            <person name="Huang Z."/>
            <person name="Pippel M."/>
            <person name="Hughes G.M."/>
            <person name="Lavrichenko K."/>
            <person name="Devanna P."/>
            <person name="Winkler S."/>
            <person name="Jermiin L.S."/>
            <person name="Skirmuntt E.C."/>
            <person name="Katzourakis A."/>
            <person name="Burkitt-Gray L."/>
            <person name="Ray D.A."/>
            <person name="Sullivan K.A.M."/>
            <person name="Roscito J.G."/>
            <person name="Kirilenko B.M."/>
            <person name="Davalos L.M."/>
            <person name="Corthals A.P."/>
            <person name="Power M.L."/>
            <person name="Jones G."/>
            <person name="Ransome R.D."/>
            <person name="Dechmann D.K.N."/>
            <person name="Locatelli A.G."/>
            <person name="Puechmaille S.J."/>
            <person name="Fedrigo O."/>
            <person name="Jarvis E.D."/>
            <person name="Hiller M."/>
            <person name="Vernes S.C."/>
            <person name="Myers E.W."/>
            <person name="Teeling E.C."/>
        </authorList>
    </citation>
    <scope>NUCLEOTIDE SEQUENCE [LARGE SCALE GENOMIC DNA]</scope>
    <source>
        <strain evidence="1">MMyoMyo1</strain>
        <tissue evidence="1">Flight muscle</tissue>
    </source>
</reference>
<dbReference type="AlphaFoldDB" id="A0A7J7YEJ1"/>
<protein>
    <submittedName>
        <fullName evidence="1">Uncharacterized protein</fullName>
    </submittedName>
</protein>
<keyword evidence="2" id="KW-1185">Reference proteome</keyword>
<sequence>MGSLAVSGQVLVHPRDQHLDVIADVCDHVVPLVHIEGHRLAVGAACFPVPIGGGSKGGARGLPILAEAVRDDVVAVLHPDGLEGVLQVLAVLLRDEGLQTEQQELTAVPTALQQAHTELEQ</sequence>
<comment type="caution">
    <text evidence="1">The sequence shown here is derived from an EMBL/GenBank/DDBJ whole genome shotgun (WGS) entry which is preliminary data.</text>
</comment>
<organism evidence="1 2">
    <name type="scientific">Myotis myotis</name>
    <name type="common">Greater mouse-eared bat</name>
    <name type="synonym">Vespertilio myotis</name>
    <dbReference type="NCBI Taxonomy" id="51298"/>
    <lineage>
        <taxon>Eukaryota</taxon>
        <taxon>Metazoa</taxon>
        <taxon>Chordata</taxon>
        <taxon>Craniata</taxon>
        <taxon>Vertebrata</taxon>
        <taxon>Euteleostomi</taxon>
        <taxon>Mammalia</taxon>
        <taxon>Eutheria</taxon>
        <taxon>Laurasiatheria</taxon>
        <taxon>Chiroptera</taxon>
        <taxon>Yangochiroptera</taxon>
        <taxon>Vespertilionidae</taxon>
        <taxon>Myotis</taxon>
    </lineage>
</organism>
<proteinExistence type="predicted"/>
<accession>A0A7J7YEJ1</accession>
<dbReference type="EMBL" id="JABWUV010000004">
    <property type="protein sequence ID" value="KAF6360218.1"/>
    <property type="molecule type" value="Genomic_DNA"/>
</dbReference>
<gene>
    <name evidence="1" type="ORF">mMyoMyo1_011170</name>
</gene>
<evidence type="ECO:0000313" key="1">
    <source>
        <dbReference type="EMBL" id="KAF6360218.1"/>
    </source>
</evidence>
<name>A0A7J7YEJ1_MYOMY</name>
<evidence type="ECO:0000313" key="2">
    <source>
        <dbReference type="Proteomes" id="UP000527355"/>
    </source>
</evidence>